<dbReference type="SUPFAM" id="SSF55073">
    <property type="entry name" value="Nucleotide cyclase"/>
    <property type="match status" value="1"/>
</dbReference>
<dbReference type="InterPro" id="IPR000160">
    <property type="entry name" value="GGDEF_dom"/>
</dbReference>
<keyword evidence="2" id="KW-0472">Membrane</keyword>
<dbReference type="STRING" id="28234.SAMN04488588_1016"/>
<protein>
    <submittedName>
        <fullName evidence="4">Diguanylate cyclase (GGDEF) domain-containing protein</fullName>
    </submittedName>
</protein>
<dbReference type="PROSITE" id="PS50887">
    <property type="entry name" value="GGDEF"/>
    <property type="match status" value="1"/>
</dbReference>
<evidence type="ECO:0000313" key="4">
    <source>
        <dbReference type="EMBL" id="SDC38467.1"/>
    </source>
</evidence>
<feature type="transmembrane region" description="Helical" evidence="2">
    <location>
        <begin position="325"/>
        <end position="345"/>
    </location>
</feature>
<dbReference type="RefSeq" id="WP_091403312.1">
    <property type="nucleotide sequence ID" value="NZ_FMYV01000003.1"/>
</dbReference>
<proteinExistence type="predicted"/>
<gene>
    <name evidence="4" type="ORF">SAMN04488588_1016</name>
</gene>
<keyword evidence="2" id="KW-1133">Transmembrane helix</keyword>
<dbReference type="PANTHER" id="PTHR45138:SF6">
    <property type="entry name" value="DIGUANYLATE CYCLASE DGCN"/>
    <property type="match status" value="1"/>
</dbReference>
<dbReference type="CDD" id="cd01949">
    <property type="entry name" value="GGDEF"/>
    <property type="match status" value="1"/>
</dbReference>
<name>A0A1G6L5K8_9BACT</name>
<dbReference type="NCBIfam" id="TIGR00254">
    <property type="entry name" value="GGDEF"/>
    <property type="match status" value="1"/>
</dbReference>
<accession>A0A1G6L5K8</accession>
<evidence type="ECO:0000259" key="3">
    <source>
        <dbReference type="PROSITE" id="PS50887"/>
    </source>
</evidence>
<evidence type="ECO:0000313" key="5">
    <source>
        <dbReference type="Proteomes" id="UP000199322"/>
    </source>
</evidence>
<dbReference type="AlphaFoldDB" id="A0A1G6L5K8"/>
<reference evidence="4 5" key="1">
    <citation type="submission" date="2016-10" db="EMBL/GenBank/DDBJ databases">
        <authorList>
            <person name="de Groot N.N."/>
        </authorList>
    </citation>
    <scope>NUCLEOTIDE SEQUENCE [LARGE SCALE GENOMIC DNA]</scope>
    <source>
        <strain evidence="4 5">WG14</strain>
    </source>
</reference>
<dbReference type="InterPro" id="IPR029787">
    <property type="entry name" value="Nucleotide_cyclase"/>
</dbReference>
<evidence type="ECO:0000256" key="2">
    <source>
        <dbReference type="SAM" id="Phobius"/>
    </source>
</evidence>
<dbReference type="EMBL" id="FMYV01000003">
    <property type="protein sequence ID" value="SDC38467.1"/>
    <property type="molecule type" value="Genomic_DNA"/>
</dbReference>
<dbReference type="Gene3D" id="3.30.70.270">
    <property type="match status" value="1"/>
</dbReference>
<dbReference type="Pfam" id="PF00990">
    <property type="entry name" value="GGDEF"/>
    <property type="match status" value="1"/>
</dbReference>
<organism evidence="4 5">
    <name type="scientific">Geotoga petraea</name>
    <dbReference type="NCBI Taxonomy" id="28234"/>
    <lineage>
        <taxon>Bacteria</taxon>
        <taxon>Thermotogati</taxon>
        <taxon>Thermotogota</taxon>
        <taxon>Thermotogae</taxon>
        <taxon>Petrotogales</taxon>
        <taxon>Petrotogaceae</taxon>
        <taxon>Geotoga</taxon>
    </lineage>
</organism>
<keyword evidence="1" id="KW-0175">Coiled coil</keyword>
<dbReference type="InterPro" id="IPR050469">
    <property type="entry name" value="Diguanylate_Cyclase"/>
</dbReference>
<dbReference type="GO" id="GO:0043709">
    <property type="term" value="P:cell adhesion involved in single-species biofilm formation"/>
    <property type="evidence" value="ECO:0007669"/>
    <property type="project" value="TreeGrafter"/>
</dbReference>
<dbReference type="PANTHER" id="PTHR45138">
    <property type="entry name" value="REGULATORY COMPONENTS OF SENSORY TRANSDUCTION SYSTEM"/>
    <property type="match status" value="1"/>
</dbReference>
<evidence type="ECO:0000256" key="1">
    <source>
        <dbReference type="SAM" id="Coils"/>
    </source>
</evidence>
<dbReference type="SMART" id="SM00267">
    <property type="entry name" value="GGDEF"/>
    <property type="match status" value="1"/>
</dbReference>
<keyword evidence="2" id="KW-0812">Transmembrane</keyword>
<dbReference type="GO" id="GO:1902201">
    <property type="term" value="P:negative regulation of bacterial-type flagellum-dependent cell motility"/>
    <property type="evidence" value="ECO:0007669"/>
    <property type="project" value="TreeGrafter"/>
</dbReference>
<sequence length="516" mass="60873">MHKKILIIIFTVLISINIFSKNILVLHSYNPLYDWTRDVNKGLENILMNSNHNIFIEYLYSRNTFSEEYKKDLIDVLSLRYENYNIDAVVTTDQNAFDLVRDYRKELLPEKPVFFLGAEFIRDSEIRNHDNFFGLFGESNIEKNIKLVDNIYPQEKILITNNMDEFGEEIISKAKELKNSMNLEIININSDNFYNIVEKIKEYPSNTPVLLGNLAMTKEKNIGQLKEISQEFEKALENPLFTLWNNQIGYGAIGGYVTEGVVEGEKLAKKVLEYFENPNIPKYDKEDYIYKFDYQKLQKFNISLEQLPKNSFIINKPKEIINSDLFWIVIVLIHILLLVTLYSFYRMLKMRREKKSIENESFRDTLTNVYNRKKLESIKPTLNDKSVEKELIAYVVDLDNLKPINDSFGHDVGDKFIIYTAEILKEVFGNNSYIFRMGGDEFYVVSFLELMHLKEEIKELNTNIDKLILKKREELNKPFNLSYGYAVRRSYEDIDQTFKRADESMYNNKRKNKLGK</sequence>
<feature type="domain" description="GGDEF" evidence="3">
    <location>
        <begin position="389"/>
        <end position="516"/>
    </location>
</feature>
<keyword evidence="5" id="KW-1185">Reference proteome</keyword>
<dbReference type="InterPro" id="IPR043128">
    <property type="entry name" value="Rev_trsase/Diguanyl_cyclase"/>
</dbReference>
<feature type="coiled-coil region" evidence="1">
    <location>
        <begin position="450"/>
        <end position="477"/>
    </location>
</feature>
<dbReference type="Proteomes" id="UP000199322">
    <property type="component" value="Unassembled WGS sequence"/>
</dbReference>
<dbReference type="GO" id="GO:0005886">
    <property type="term" value="C:plasma membrane"/>
    <property type="evidence" value="ECO:0007669"/>
    <property type="project" value="TreeGrafter"/>
</dbReference>
<dbReference type="GO" id="GO:0052621">
    <property type="term" value="F:diguanylate cyclase activity"/>
    <property type="evidence" value="ECO:0007669"/>
    <property type="project" value="TreeGrafter"/>
</dbReference>